<reference evidence="1 2" key="1">
    <citation type="journal article" date="2018" name="Arch. Virol.">
        <title>Genome sequence of the novel virulent bacteriophage PMBT14 with lytic activity against Pseudomonas fluorescens DSM 50090(R).</title>
        <authorList>
            <person name="Koberg S."/>
            <person name="Gieschler S."/>
            <person name="Brinks E."/>
            <person name="Wenning M."/>
            <person name="Neve H."/>
            <person name="Franz C.M."/>
        </authorList>
    </citation>
    <scope>NUCLEOTIDE SEQUENCE [LARGE SCALE GENOMIC DNA]</scope>
</reference>
<keyword evidence="2" id="KW-1185">Reference proteome</keyword>
<proteinExistence type="predicted"/>
<dbReference type="RefSeq" id="YP_009836247.1">
    <property type="nucleotide sequence ID" value="NC_048687.1"/>
</dbReference>
<evidence type="ECO:0000313" key="2">
    <source>
        <dbReference type="Proteomes" id="UP000240618"/>
    </source>
</evidence>
<protein>
    <submittedName>
        <fullName evidence="1">Uncharacterized protein</fullName>
    </submittedName>
</protein>
<dbReference type="GeneID" id="55606486"/>
<organism evidence="1 2">
    <name type="scientific">Pseudomonas phage PMBT14</name>
    <dbReference type="NCBI Taxonomy" id="2059855"/>
    <lineage>
        <taxon>Viruses</taxon>
        <taxon>Duplodnaviria</taxon>
        <taxon>Heunggongvirae</taxon>
        <taxon>Uroviricota</taxon>
        <taxon>Caudoviricetes</taxon>
        <taxon>Knuthellervirus</taxon>
        <taxon>Knuthellervirus PMBT14</taxon>
    </lineage>
</organism>
<dbReference type="EMBL" id="MG596800">
    <property type="protein sequence ID" value="AUM59784.1"/>
    <property type="molecule type" value="Genomic_DNA"/>
</dbReference>
<sequence>MTNEQLIAQAYAAAYARRAFSDYASYLLKADRLRRSLSA</sequence>
<name>A0A2I6PIB7_9CAUD</name>
<evidence type="ECO:0000313" key="1">
    <source>
        <dbReference type="EMBL" id="AUM59784.1"/>
    </source>
</evidence>
<dbReference type="KEGG" id="vg:55606486"/>
<accession>A0A2I6PIB7</accession>
<dbReference type="Proteomes" id="UP000240618">
    <property type="component" value="Segment"/>
</dbReference>